<sequence>MIPAIEKDSLEEIKIFQEQKLAELLHYISQNSPFYKRLFAGRNIDISKVKTLEDLQYLPVTTKEDLQECNDDFVCVPQHKIIDYASTSGTLGDPVTFGLTDSDLDRLAYNEAISFACAGIAEGDVVQLMTTIDRKFMAGLAYFLGLRKLKVGVIRVGAGIPELQWDSILKYKPSYLITVPSFLLKLIEYAEIHGIDYNNSSIKGAICIGESLRNQDFSMNILSQKITEKWNIKLFSTYASTEMSTAFTECEHGIGGHHHPELIIVEVLDENNIPVKNGEVGELTFTTLGIEAMPLLRFKTGDIVQLHNEPCACGRNTLRVGPVIGRKKQMIKYKGTTLYPPAMNDVLSGFDNIENHIIEISTNDLGTDEILIKIAVKNQSSEFLQEIKDHFRAKLRVTPKIEFASKETLNPLVFNPMSRKPIRFFDFRVQ</sequence>
<proteinExistence type="predicted"/>
<protein>
    <submittedName>
        <fullName evidence="2">Phenylacetate--CoA ligase family protein</fullName>
    </submittedName>
</protein>
<gene>
    <name evidence="2" type="ORF">EAH81_03885</name>
</gene>
<dbReference type="PANTHER" id="PTHR43845:SF1">
    <property type="entry name" value="BLR5969 PROTEIN"/>
    <property type="match status" value="1"/>
</dbReference>
<dbReference type="EMBL" id="RCZH01000002">
    <property type="protein sequence ID" value="TPG44619.1"/>
    <property type="molecule type" value="Genomic_DNA"/>
</dbReference>
<dbReference type="InterPro" id="IPR045851">
    <property type="entry name" value="AMP-bd_C_sf"/>
</dbReference>
<keyword evidence="2" id="KW-0436">Ligase</keyword>
<dbReference type="Gene3D" id="3.30.300.30">
    <property type="match status" value="1"/>
</dbReference>
<evidence type="ECO:0000313" key="2">
    <source>
        <dbReference type="EMBL" id="TPG44619.1"/>
    </source>
</evidence>
<dbReference type="GO" id="GO:0016874">
    <property type="term" value="F:ligase activity"/>
    <property type="evidence" value="ECO:0007669"/>
    <property type="project" value="UniProtKB-KW"/>
</dbReference>
<dbReference type="Pfam" id="PF00501">
    <property type="entry name" value="AMP-binding"/>
    <property type="match status" value="1"/>
</dbReference>
<feature type="domain" description="AMP-dependent synthetase/ligase" evidence="1">
    <location>
        <begin position="149"/>
        <end position="285"/>
    </location>
</feature>
<evidence type="ECO:0000259" key="1">
    <source>
        <dbReference type="Pfam" id="PF00501"/>
    </source>
</evidence>
<dbReference type="PANTHER" id="PTHR43845">
    <property type="entry name" value="BLR5969 PROTEIN"/>
    <property type="match status" value="1"/>
</dbReference>
<dbReference type="OrthoDB" id="580775at2"/>
<dbReference type="STRING" id="29533.SAMN05444387_1611"/>
<name>A0A502F647_9FLAO</name>
<accession>A0A502F647</accession>
<dbReference type="AlphaFoldDB" id="A0A502F647"/>
<reference evidence="2 3" key="1">
    <citation type="journal article" date="2019" name="Environ. Microbiol.">
        <title>Species interactions and distinct microbial communities in high Arctic permafrost affected cryosols are associated with the CH4 and CO2 gas fluxes.</title>
        <authorList>
            <person name="Altshuler I."/>
            <person name="Hamel J."/>
            <person name="Turney S."/>
            <person name="Magnuson E."/>
            <person name="Levesque R."/>
            <person name="Greer C."/>
            <person name="Whyte L.G."/>
        </authorList>
    </citation>
    <scope>NUCLEOTIDE SEQUENCE [LARGE SCALE GENOMIC DNA]</scope>
    <source>
        <strain evidence="2 3">42</strain>
    </source>
</reference>
<dbReference type="Proteomes" id="UP000319700">
    <property type="component" value="Unassembled WGS sequence"/>
</dbReference>
<dbReference type="Gene3D" id="3.40.50.12780">
    <property type="entry name" value="N-terminal domain of ligase-like"/>
    <property type="match status" value="1"/>
</dbReference>
<keyword evidence="3" id="KW-1185">Reference proteome</keyword>
<dbReference type="RefSeq" id="WP_140503943.1">
    <property type="nucleotide sequence ID" value="NZ_RCZH01000002.1"/>
</dbReference>
<comment type="caution">
    <text evidence="2">The sequence shown here is derived from an EMBL/GenBank/DDBJ whole genome shotgun (WGS) entry which is preliminary data.</text>
</comment>
<dbReference type="InterPro" id="IPR000873">
    <property type="entry name" value="AMP-dep_synth/lig_dom"/>
</dbReference>
<dbReference type="SUPFAM" id="SSF56801">
    <property type="entry name" value="Acetyl-CoA synthetase-like"/>
    <property type="match status" value="1"/>
</dbReference>
<dbReference type="InterPro" id="IPR042099">
    <property type="entry name" value="ANL_N_sf"/>
</dbReference>
<organism evidence="2 3">
    <name type="scientific">Flavobacterium pectinovorum</name>
    <dbReference type="NCBI Taxonomy" id="29533"/>
    <lineage>
        <taxon>Bacteria</taxon>
        <taxon>Pseudomonadati</taxon>
        <taxon>Bacteroidota</taxon>
        <taxon>Flavobacteriia</taxon>
        <taxon>Flavobacteriales</taxon>
        <taxon>Flavobacteriaceae</taxon>
        <taxon>Flavobacterium</taxon>
    </lineage>
</organism>
<evidence type="ECO:0000313" key="3">
    <source>
        <dbReference type="Proteomes" id="UP000319700"/>
    </source>
</evidence>